<keyword evidence="5 6" id="KW-0449">Lipoprotein</keyword>
<name>A0A1Y4DCD6_9BACT</name>
<dbReference type="RefSeq" id="WP_087289145.1">
    <property type="nucleotide sequence ID" value="NZ_NFJD01000004.1"/>
</dbReference>
<evidence type="ECO:0000256" key="3">
    <source>
        <dbReference type="ARBA" id="ARBA00023139"/>
    </source>
</evidence>
<keyword evidence="3 6" id="KW-0564">Palmitate</keyword>
<dbReference type="Pfam" id="PF00691">
    <property type="entry name" value="OmpA"/>
    <property type="match status" value="1"/>
</dbReference>
<keyword evidence="1 6" id="KW-0732">Signal</keyword>
<keyword evidence="2 6" id="KW-0472">Membrane</keyword>
<comment type="subcellular location">
    <subcellularLocation>
        <location evidence="6">Cell outer membrane</location>
        <topology evidence="6">Lipid-anchor</topology>
    </subcellularLocation>
</comment>
<evidence type="ECO:0000256" key="7">
    <source>
        <dbReference type="SAM" id="SignalP"/>
    </source>
</evidence>
<comment type="caution">
    <text evidence="9">The sequence shown here is derived from an EMBL/GenBank/DDBJ whole genome shotgun (WGS) entry which is preliminary data.</text>
</comment>
<keyword evidence="10" id="KW-1185">Reference proteome</keyword>
<evidence type="ECO:0000256" key="2">
    <source>
        <dbReference type="ARBA" id="ARBA00023136"/>
    </source>
</evidence>
<dbReference type="PANTHER" id="PTHR30329">
    <property type="entry name" value="STATOR ELEMENT OF FLAGELLAR MOTOR COMPLEX"/>
    <property type="match status" value="1"/>
</dbReference>
<dbReference type="PANTHER" id="PTHR30329:SF21">
    <property type="entry name" value="LIPOPROTEIN YIAD-RELATED"/>
    <property type="match status" value="1"/>
</dbReference>
<organism evidence="9 10">
    <name type="scientific">Candidatus Avelusimicrobium gallicola</name>
    <dbReference type="NCBI Taxonomy" id="2562704"/>
    <lineage>
        <taxon>Bacteria</taxon>
        <taxon>Pseudomonadati</taxon>
        <taxon>Elusimicrobiota</taxon>
        <taxon>Elusimicrobia</taxon>
        <taxon>Elusimicrobiales</taxon>
        <taxon>Elusimicrobiaceae</taxon>
        <taxon>Candidatus Avelusimicrobium</taxon>
    </lineage>
</organism>
<dbReference type="Gene3D" id="3.30.1330.60">
    <property type="entry name" value="OmpA-like domain"/>
    <property type="match status" value="1"/>
</dbReference>
<dbReference type="PROSITE" id="PS51257">
    <property type="entry name" value="PROKAR_LIPOPROTEIN"/>
    <property type="match status" value="1"/>
</dbReference>
<dbReference type="InterPro" id="IPR039001">
    <property type="entry name" value="Pal"/>
</dbReference>
<dbReference type="CDD" id="cd07185">
    <property type="entry name" value="OmpA_C-like"/>
    <property type="match status" value="1"/>
</dbReference>
<feature type="chain" id="PRO_5013322876" description="Peptidoglycan-associated lipoprotein" evidence="7">
    <location>
        <begin position="22"/>
        <end position="169"/>
    </location>
</feature>
<evidence type="ECO:0000256" key="4">
    <source>
        <dbReference type="ARBA" id="ARBA00023237"/>
    </source>
</evidence>
<feature type="domain" description="OmpA-like" evidence="8">
    <location>
        <begin position="50"/>
        <end position="169"/>
    </location>
</feature>
<proteinExistence type="inferred from homology"/>
<accession>A0A1Y4DCD6</accession>
<dbReference type="EMBL" id="NFJD01000004">
    <property type="protein sequence ID" value="OUO56252.1"/>
    <property type="molecule type" value="Genomic_DNA"/>
</dbReference>
<keyword evidence="4 6" id="KW-0998">Cell outer membrane</keyword>
<dbReference type="SUPFAM" id="SSF103088">
    <property type="entry name" value="OmpA-like"/>
    <property type="match status" value="1"/>
</dbReference>
<sequence length="169" mass="18153">MKNLLRVVLVLALAAGLTACKKNVKDDANADLTAGTGTEMVLEETTVTEEVPAQEVSLGVVHFALDKYNLSAEARKIVEANVQAIKSAGAVASYKVTVEGNCDDRGTIAYNIALGQKRADEVKAYYVRLGIPAANITTVSYGEEKPVCYEATQSCWAKNRRADTLLKVN</sequence>
<evidence type="ECO:0000259" key="8">
    <source>
        <dbReference type="PROSITE" id="PS51123"/>
    </source>
</evidence>
<evidence type="ECO:0000256" key="6">
    <source>
        <dbReference type="HAMAP-Rule" id="MF_02204"/>
    </source>
</evidence>
<comment type="similarity">
    <text evidence="6">Belongs to the Pal lipoprotein family.</text>
</comment>
<evidence type="ECO:0000256" key="1">
    <source>
        <dbReference type="ARBA" id="ARBA00022729"/>
    </source>
</evidence>
<evidence type="ECO:0000256" key="5">
    <source>
        <dbReference type="ARBA" id="ARBA00023288"/>
    </source>
</evidence>
<dbReference type="PRINTS" id="PR01021">
    <property type="entry name" value="OMPADOMAIN"/>
</dbReference>
<feature type="signal peptide" evidence="7">
    <location>
        <begin position="1"/>
        <end position="21"/>
    </location>
</feature>
<dbReference type="InterPro" id="IPR006664">
    <property type="entry name" value="OMP_bac"/>
</dbReference>
<dbReference type="AlphaFoldDB" id="A0A1Y4DCD6"/>
<dbReference type="GO" id="GO:0051301">
    <property type="term" value="P:cell division"/>
    <property type="evidence" value="ECO:0007669"/>
    <property type="project" value="InterPro"/>
</dbReference>
<dbReference type="GO" id="GO:0009279">
    <property type="term" value="C:cell outer membrane"/>
    <property type="evidence" value="ECO:0007669"/>
    <property type="project" value="UniProtKB-SubCell"/>
</dbReference>
<dbReference type="HAMAP" id="MF_02204">
    <property type="entry name" value="Pal"/>
    <property type="match status" value="1"/>
</dbReference>
<dbReference type="InterPro" id="IPR050330">
    <property type="entry name" value="Bact_OuterMem_StrucFunc"/>
</dbReference>
<dbReference type="PROSITE" id="PS51123">
    <property type="entry name" value="OMPA_2"/>
    <property type="match status" value="1"/>
</dbReference>
<dbReference type="OrthoDB" id="9809164at2"/>
<evidence type="ECO:0000313" key="9">
    <source>
        <dbReference type="EMBL" id="OUO56252.1"/>
    </source>
</evidence>
<reference evidence="10" key="1">
    <citation type="submission" date="2017-04" db="EMBL/GenBank/DDBJ databases">
        <title>Function of individual gut microbiota members based on whole genome sequencing of pure cultures obtained from chicken caecum.</title>
        <authorList>
            <person name="Medvecky M."/>
            <person name="Cejkova D."/>
            <person name="Polansky O."/>
            <person name="Karasova D."/>
            <person name="Kubasova T."/>
            <person name="Cizek A."/>
            <person name="Rychlik I."/>
        </authorList>
    </citation>
    <scope>NUCLEOTIDE SEQUENCE [LARGE SCALE GENOMIC DNA]</scope>
    <source>
        <strain evidence="10">An273</strain>
    </source>
</reference>
<protein>
    <recommendedName>
        <fullName evidence="6">Peptidoglycan-associated lipoprotein</fullName>
        <shortName evidence="6">PAL</shortName>
    </recommendedName>
</protein>
<dbReference type="InterPro" id="IPR006665">
    <property type="entry name" value="OmpA-like"/>
</dbReference>
<dbReference type="InterPro" id="IPR036737">
    <property type="entry name" value="OmpA-like_sf"/>
</dbReference>
<evidence type="ECO:0000313" key="10">
    <source>
        <dbReference type="Proteomes" id="UP000196368"/>
    </source>
</evidence>
<dbReference type="Proteomes" id="UP000196368">
    <property type="component" value="Unassembled WGS sequence"/>
</dbReference>
<gene>
    <name evidence="6" type="primary">pal</name>
    <name evidence="9" type="ORF">B5F75_06435</name>
</gene>